<evidence type="ECO:0000313" key="4">
    <source>
        <dbReference type="EMBL" id="HHQ80488.1"/>
    </source>
</evidence>
<reference evidence="4" key="1">
    <citation type="journal article" date="2020" name="mSystems">
        <title>Genome- and Community-Level Interaction Insights into Carbon Utilization and Element Cycling Functions of Hydrothermarchaeota in Hydrothermal Sediment.</title>
        <authorList>
            <person name="Zhou Z."/>
            <person name="Liu Y."/>
            <person name="Xu W."/>
            <person name="Pan J."/>
            <person name="Luo Z.H."/>
            <person name="Li M."/>
        </authorList>
    </citation>
    <scope>NUCLEOTIDE SEQUENCE [LARGE SCALE GENOMIC DNA]</scope>
    <source>
        <strain evidence="4">SpSt-1116</strain>
    </source>
</reference>
<dbReference type="AlphaFoldDB" id="A0A7J3ZKC9"/>
<dbReference type="EMBL" id="DRZC01000045">
    <property type="protein sequence ID" value="HHQ80488.1"/>
    <property type="molecule type" value="Genomic_DNA"/>
</dbReference>
<dbReference type="GO" id="GO:0003677">
    <property type="term" value="F:DNA binding"/>
    <property type="evidence" value="ECO:0007669"/>
    <property type="project" value="UniProtKB-KW"/>
</dbReference>
<dbReference type="Pfam" id="PF07282">
    <property type="entry name" value="Cas12f1-like_TNB"/>
    <property type="match status" value="1"/>
</dbReference>
<keyword evidence="1" id="KW-0238">DNA-binding</keyword>
<sequence length="146" mass="15955">MMAGVKDRQPRHRFFQASFREVQRAVEEKAEKHGVPVVYADPKKTSKPCQVHGTPITYDDGSRTGRCSTGEEPWHRDVATCWNPLLKALRGDGGSAPCPVGLNVDGSAVPFRSTATHDPTGMPKSLRAGRKSLDAASEHKLMRMSA</sequence>
<protein>
    <recommendedName>
        <fullName evidence="3">Cas12f1-like TNB domain-containing protein</fullName>
    </recommendedName>
</protein>
<evidence type="ECO:0000259" key="3">
    <source>
        <dbReference type="Pfam" id="PF07282"/>
    </source>
</evidence>
<accession>A0A7J3ZKC9</accession>
<feature type="region of interest" description="Disordered" evidence="2">
    <location>
        <begin position="42"/>
        <end position="70"/>
    </location>
</feature>
<dbReference type="InterPro" id="IPR010095">
    <property type="entry name" value="Cas12f1-like_TNB"/>
</dbReference>
<comment type="caution">
    <text evidence="4">The sequence shown here is derived from an EMBL/GenBank/DDBJ whole genome shotgun (WGS) entry which is preliminary data.</text>
</comment>
<gene>
    <name evidence="4" type="ORF">ENM78_03405</name>
</gene>
<evidence type="ECO:0000256" key="1">
    <source>
        <dbReference type="ARBA" id="ARBA00023125"/>
    </source>
</evidence>
<name>A0A7J3ZKC9_9CREN</name>
<feature type="domain" description="Cas12f1-like TNB" evidence="3">
    <location>
        <begin position="19"/>
        <end position="83"/>
    </location>
</feature>
<organism evidence="4">
    <name type="scientific">Fervidicoccus fontis</name>
    <dbReference type="NCBI Taxonomy" id="683846"/>
    <lineage>
        <taxon>Archaea</taxon>
        <taxon>Thermoproteota</taxon>
        <taxon>Thermoprotei</taxon>
        <taxon>Fervidicoccales</taxon>
        <taxon>Fervidicoccaceae</taxon>
        <taxon>Fervidicoccus</taxon>
    </lineage>
</organism>
<proteinExistence type="predicted"/>
<evidence type="ECO:0000256" key="2">
    <source>
        <dbReference type="SAM" id="MobiDB-lite"/>
    </source>
</evidence>
<dbReference type="NCBIfam" id="TIGR01766">
    <property type="entry name" value="IS200/IS605 family accessory protein TnpB-like domain"/>
    <property type="match status" value="1"/>
</dbReference>